<dbReference type="AlphaFoldDB" id="A0A5B7YIM0"/>
<name>A0A5B7YIM0_9ALTE</name>
<dbReference type="Proteomes" id="UP000304912">
    <property type="component" value="Plasmid plas12"/>
</dbReference>
<keyword evidence="3" id="KW-1185">Reference proteome</keyword>
<organism evidence="2 3">
    <name type="scientific">Salinimonas iocasae</name>
    <dbReference type="NCBI Taxonomy" id="2572577"/>
    <lineage>
        <taxon>Bacteria</taxon>
        <taxon>Pseudomonadati</taxon>
        <taxon>Pseudomonadota</taxon>
        <taxon>Gammaproteobacteria</taxon>
        <taxon>Alteromonadales</taxon>
        <taxon>Alteromonadaceae</taxon>
        <taxon>Alteromonas/Salinimonas group</taxon>
        <taxon>Salinimonas</taxon>
    </lineage>
</organism>
<dbReference type="KEGG" id="salk:FBQ74_17920"/>
<proteinExistence type="predicted"/>
<geneLocation type="plasmid" evidence="2 3">
    <name>plas12</name>
</geneLocation>
<dbReference type="RefSeq" id="WP_139758112.1">
    <property type="nucleotide sequence ID" value="NZ_CP039853.1"/>
</dbReference>
<accession>A0A5B7YIM0</accession>
<gene>
    <name evidence="2" type="ORF">FBQ74_17920</name>
</gene>
<dbReference type="EMBL" id="CP039853">
    <property type="protein sequence ID" value="QCZ95414.1"/>
    <property type="molecule type" value="Genomic_DNA"/>
</dbReference>
<evidence type="ECO:0000313" key="2">
    <source>
        <dbReference type="EMBL" id="QCZ95414.1"/>
    </source>
</evidence>
<feature type="signal peptide" evidence="1">
    <location>
        <begin position="1"/>
        <end position="22"/>
    </location>
</feature>
<evidence type="ECO:0000256" key="1">
    <source>
        <dbReference type="SAM" id="SignalP"/>
    </source>
</evidence>
<reference evidence="2 3" key="1">
    <citation type="submission" date="2019-04" db="EMBL/GenBank/DDBJ databases">
        <title>Salinimonas iocasae sp. nov., a halophilic bacterium isolated from the outer tube casing of tubeworms in Okinawa Trough.</title>
        <authorList>
            <person name="Zhang H."/>
            <person name="Wang H."/>
            <person name="Li C."/>
        </authorList>
    </citation>
    <scope>NUCLEOTIDE SEQUENCE [LARGE SCALE GENOMIC DNA]</scope>
    <source>
        <strain evidence="2 3">KX18D6</strain>
        <plasmid evidence="2 3">plas12</plasmid>
    </source>
</reference>
<dbReference type="PROSITE" id="PS51257">
    <property type="entry name" value="PROKAR_LIPOPROTEIN"/>
    <property type="match status" value="1"/>
</dbReference>
<keyword evidence="2" id="KW-0614">Plasmid</keyword>
<protein>
    <submittedName>
        <fullName evidence="2">Uncharacterized protein</fullName>
    </submittedName>
</protein>
<evidence type="ECO:0000313" key="3">
    <source>
        <dbReference type="Proteomes" id="UP000304912"/>
    </source>
</evidence>
<keyword evidence="1" id="KW-0732">Signal</keyword>
<feature type="chain" id="PRO_5023010488" evidence="1">
    <location>
        <begin position="23"/>
        <end position="84"/>
    </location>
</feature>
<sequence length="84" mass="8951">MRKLLLFASSSLIIGCSSSSVGDGNTVASNSDEPGQAEAEYIVNGCARYAKEKADNGQGTEEANFNICIDYAMQVIEDVRQGKL</sequence>